<keyword evidence="1" id="KW-1133">Transmembrane helix</keyword>
<evidence type="ECO:0000256" key="1">
    <source>
        <dbReference type="SAM" id="Phobius"/>
    </source>
</evidence>
<accession>A0ABM1B983</accession>
<keyword evidence="1" id="KW-0812">Transmembrane</keyword>
<keyword evidence="2" id="KW-1185">Reference proteome</keyword>
<dbReference type="Proteomes" id="UP000694941">
    <property type="component" value="Unplaced"/>
</dbReference>
<feature type="transmembrane region" description="Helical" evidence="1">
    <location>
        <begin position="546"/>
        <end position="565"/>
    </location>
</feature>
<gene>
    <name evidence="3" type="primary">LOC106462057</name>
</gene>
<dbReference type="InterPro" id="IPR007245">
    <property type="entry name" value="PIG-T"/>
</dbReference>
<dbReference type="PANTHER" id="PTHR12959:SF11">
    <property type="entry name" value="GPI TRANSAMIDASE COMPONENT PIG-T"/>
    <property type="match status" value="1"/>
</dbReference>
<dbReference type="PANTHER" id="PTHR12959">
    <property type="entry name" value="GPI TRANSAMIDASE COMPONENT PIG-T-RELATED"/>
    <property type="match status" value="1"/>
</dbReference>
<evidence type="ECO:0000313" key="2">
    <source>
        <dbReference type="Proteomes" id="UP000694941"/>
    </source>
</evidence>
<keyword evidence="1" id="KW-0472">Membrane</keyword>
<protein>
    <submittedName>
        <fullName evidence="3">GPI transamidase component PIG-T-like</fullName>
    </submittedName>
</protein>
<dbReference type="GeneID" id="106462057"/>
<dbReference type="Pfam" id="PF04113">
    <property type="entry name" value="Gpi16"/>
    <property type="match status" value="1"/>
</dbReference>
<reference evidence="3" key="1">
    <citation type="submission" date="2025-08" db="UniProtKB">
        <authorList>
            <consortium name="RefSeq"/>
        </authorList>
    </citation>
    <scope>IDENTIFICATION</scope>
    <source>
        <tissue evidence="3">Muscle</tissue>
    </source>
</reference>
<proteinExistence type="predicted"/>
<dbReference type="RefSeq" id="XP_013777389.1">
    <property type="nucleotide sequence ID" value="XM_013921935.2"/>
</dbReference>
<organism evidence="2 3">
    <name type="scientific">Limulus polyphemus</name>
    <name type="common">Atlantic horseshoe crab</name>
    <dbReference type="NCBI Taxonomy" id="6850"/>
    <lineage>
        <taxon>Eukaryota</taxon>
        <taxon>Metazoa</taxon>
        <taxon>Ecdysozoa</taxon>
        <taxon>Arthropoda</taxon>
        <taxon>Chelicerata</taxon>
        <taxon>Merostomata</taxon>
        <taxon>Xiphosura</taxon>
        <taxon>Limulidae</taxon>
        <taxon>Limulus</taxon>
    </lineage>
</organism>
<sequence>MFLKLHGKEKIERTFLNFMIVSNFVCGCVIALSNDKFLEELEIQPLPSGHVYTYMQFTTVWDVDKRPGSCLLAQIPGKLSSLYLCTYGLPLQRSLGHIRAFSCSTLQVFPLSLGEILGHHSVQELPYISAPPGAELWTWFKEETPDISKAWSDLTNALSGQFCASLNFIDPTNTISPRFSFLPQGVASQSYAKNYSLLRYSALPREAVCTENLTPWKKLLPCNSKAGLSMLLNAIQVFSATYVSLAVDVRPICRDNDCKEASLELRLSISIVFEPPVSHKGKQDWSLVKLFGSGILKACPLATRSTILVHTTSNQTLGKFLLSPEPSQVVTSSHAQDKKTYAMYDVKKILQSAEQLNIVASYQKSHVYWITSPPILSATRFITGYGMEQGGIKTQLYNNHPSKSMKIVYLEIIPWFLRVYLHTLQLKTSGKALKPQVVHFQPGRDRTHPYHFEIIATLPPASVTELSFQFDRAFLKWTEYPPDANHGFYISSAVISTLLNSAKNCSRIPLHKSTILESLIDRSVTYFIRLHTEMLLVSLPTPDFSMPYNVICLACTVVALAFGPIHNITTKRLQLVEKDKNQGLFTKIKKLFWRKSYVESDKEETKKNK</sequence>
<dbReference type="PROSITE" id="PS51257">
    <property type="entry name" value="PROKAR_LIPOPROTEIN"/>
    <property type="match status" value="1"/>
</dbReference>
<name>A0ABM1B983_LIMPO</name>
<evidence type="ECO:0000313" key="3">
    <source>
        <dbReference type="RefSeq" id="XP_013777389.1"/>
    </source>
</evidence>